<dbReference type="AlphaFoldDB" id="A0A4C1WSH2"/>
<dbReference type="InterPro" id="IPR000832">
    <property type="entry name" value="GPCR_2_secretin-like"/>
</dbReference>
<evidence type="ECO:0000313" key="8">
    <source>
        <dbReference type="Proteomes" id="UP000299102"/>
    </source>
</evidence>
<keyword evidence="3 5" id="KW-1133">Transmembrane helix</keyword>
<evidence type="ECO:0000259" key="6">
    <source>
        <dbReference type="PROSITE" id="PS50261"/>
    </source>
</evidence>
<evidence type="ECO:0000256" key="1">
    <source>
        <dbReference type="ARBA" id="ARBA00004141"/>
    </source>
</evidence>
<feature type="transmembrane region" description="Helical" evidence="5">
    <location>
        <begin position="92"/>
        <end position="109"/>
    </location>
</feature>
<dbReference type="Proteomes" id="UP000299102">
    <property type="component" value="Unassembled WGS sequence"/>
</dbReference>
<keyword evidence="8" id="KW-1185">Reference proteome</keyword>
<dbReference type="OrthoDB" id="5967113at2759"/>
<evidence type="ECO:0000313" key="7">
    <source>
        <dbReference type="EMBL" id="GBP53512.1"/>
    </source>
</evidence>
<keyword evidence="4 5" id="KW-0472">Membrane</keyword>
<dbReference type="EMBL" id="BGZK01000627">
    <property type="protein sequence ID" value="GBP53512.1"/>
    <property type="molecule type" value="Genomic_DNA"/>
</dbReference>
<sequence>MSVNSGWCRALAVAERIAANAVFVCMLIEGIYLHRLIVAVFKKHHRMRILYGIGAVITIAPVFAWGIVMGLYNDHSCWVVYTIEHIQWILDAPRICILLINTVLFLDILRVLVTKVKNAENVNQLNTTKVTLFLMPVFGIQFLFTAFRPSTDCCTWEEVYFYSAYSLESLQGVIVALLYCYINKEVRNLVKGTYKKTEAVVSRVRKDSNYRRSTLGQDSDRRITFSTALDQSDAARKETTPKLQVAEMISVHSNERLAAILEPKYETVTTMGISNGGYEPIEKTNENFHGEDVSKQSHNDYLGTNADVSSVDSFSSDSVSEGSFTLNEPIQNEHFYGDKLNVNDSNPIETTGPEVNSKTENGKVDEKDICNLNSEDVENLDSELLNEIIEYVQSNRDSVVLDPEMLAPNRKREDRIIFVDE</sequence>
<gene>
    <name evidence="7" type="primary">Calcr</name>
    <name evidence="7" type="ORF">EVAR_45385_1</name>
</gene>
<dbReference type="STRING" id="151549.A0A4C1WSH2"/>
<protein>
    <submittedName>
        <fullName evidence="7">Calcitonin receptor</fullName>
    </submittedName>
</protein>
<accession>A0A4C1WSH2</accession>
<dbReference type="GO" id="GO:0005886">
    <property type="term" value="C:plasma membrane"/>
    <property type="evidence" value="ECO:0007669"/>
    <property type="project" value="TreeGrafter"/>
</dbReference>
<reference evidence="7 8" key="1">
    <citation type="journal article" date="2019" name="Commun. Biol.">
        <title>The bagworm genome reveals a unique fibroin gene that provides high tensile strength.</title>
        <authorList>
            <person name="Kono N."/>
            <person name="Nakamura H."/>
            <person name="Ohtoshi R."/>
            <person name="Tomita M."/>
            <person name="Numata K."/>
            <person name="Arakawa K."/>
        </authorList>
    </citation>
    <scope>NUCLEOTIDE SEQUENCE [LARGE SCALE GENOMIC DNA]</scope>
</reference>
<dbReference type="PANTHER" id="PTHR45620">
    <property type="entry name" value="PDF RECEPTOR-LIKE PROTEIN-RELATED"/>
    <property type="match status" value="1"/>
</dbReference>
<dbReference type="PANTHER" id="PTHR45620:SF42">
    <property type="entry name" value="G-PROTEIN COUPLED RECEPTOR SEB-2"/>
    <property type="match status" value="1"/>
</dbReference>
<keyword evidence="7" id="KW-0675">Receptor</keyword>
<evidence type="ECO:0000256" key="4">
    <source>
        <dbReference type="ARBA" id="ARBA00023136"/>
    </source>
</evidence>
<feature type="transmembrane region" description="Helical" evidence="5">
    <location>
        <begin position="49"/>
        <end position="72"/>
    </location>
</feature>
<feature type="transmembrane region" description="Helical" evidence="5">
    <location>
        <begin position="159"/>
        <end position="182"/>
    </location>
</feature>
<feature type="domain" description="G-protein coupled receptors family 2 profile 2" evidence="6">
    <location>
        <begin position="1"/>
        <end position="183"/>
    </location>
</feature>
<dbReference type="InterPro" id="IPR017981">
    <property type="entry name" value="GPCR_2-like_7TM"/>
</dbReference>
<dbReference type="InterPro" id="IPR050332">
    <property type="entry name" value="GPCR_2"/>
</dbReference>
<organism evidence="7 8">
    <name type="scientific">Eumeta variegata</name>
    <name type="common">Bagworm moth</name>
    <name type="synonym">Eumeta japonica</name>
    <dbReference type="NCBI Taxonomy" id="151549"/>
    <lineage>
        <taxon>Eukaryota</taxon>
        <taxon>Metazoa</taxon>
        <taxon>Ecdysozoa</taxon>
        <taxon>Arthropoda</taxon>
        <taxon>Hexapoda</taxon>
        <taxon>Insecta</taxon>
        <taxon>Pterygota</taxon>
        <taxon>Neoptera</taxon>
        <taxon>Endopterygota</taxon>
        <taxon>Lepidoptera</taxon>
        <taxon>Glossata</taxon>
        <taxon>Ditrysia</taxon>
        <taxon>Tineoidea</taxon>
        <taxon>Psychidae</taxon>
        <taxon>Oiketicinae</taxon>
        <taxon>Eumeta</taxon>
    </lineage>
</organism>
<dbReference type="PROSITE" id="PS00650">
    <property type="entry name" value="G_PROTEIN_RECEP_F2_2"/>
    <property type="match status" value="1"/>
</dbReference>
<evidence type="ECO:0000256" key="3">
    <source>
        <dbReference type="ARBA" id="ARBA00022989"/>
    </source>
</evidence>
<dbReference type="GO" id="GO:0007166">
    <property type="term" value="P:cell surface receptor signaling pathway"/>
    <property type="evidence" value="ECO:0007669"/>
    <property type="project" value="InterPro"/>
</dbReference>
<evidence type="ECO:0000256" key="5">
    <source>
        <dbReference type="SAM" id="Phobius"/>
    </source>
</evidence>
<dbReference type="GO" id="GO:0007188">
    <property type="term" value="P:adenylate cyclase-modulating G protein-coupled receptor signaling pathway"/>
    <property type="evidence" value="ECO:0007669"/>
    <property type="project" value="TreeGrafter"/>
</dbReference>
<comment type="caution">
    <text evidence="7">The sequence shown here is derived from an EMBL/GenBank/DDBJ whole genome shotgun (WGS) entry which is preliminary data.</text>
</comment>
<dbReference type="PROSITE" id="PS50261">
    <property type="entry name" value="G_PROTEIN_RECEP_F2_4"/>
    <property type="match status" value="1"/>
</dbReference>
<feature type="transmembrane region" description="Helical" evidence="5">
    <location>
        <begin position="130"/>
        <end position="147"/>
    </location>
</feature>
<keyword evidence="2 5" id="KW-0812">Transmembrane</keyword>
<comment type="subcellular location">
    <subcellularLocation>
        <location evidence="1">Membrane</location>
        <topology evidence="1">Multi-pass membrane protein</topology>
    </subcellularLocation>
</comment>
<dbReference type="SUPFAM" id="SSF81321">
    <property type="entry name" value="Family A G protein-coupled receptor-like"/>
    <property type="match status" value="1"/>
</dbReference>
<feature type="transmembrane region" description="Helical" evidence="5">
    <location>
        <begin position="17"/>
        <end position="37"/>
    </location>
</feature>
<evidence type="ECO:0000256" key="2">
    <source>
        <dbReference type="ARBA" id="ARBA00022692"/>
    </source>
</evidence>
<dbReference type="InterPro" id="IPR017983">
    <property type="entry name" value="GPCR_2_secretin-like_CS"/>
</dbReference>
<proteinExistence type="predicted"/>
<dbReference type="Pfam" id="PF00002">
    <property type="entry name" value="7tm_2"/>
    <property type="match status" value="1"/>
</dbReference>
<dbReference type="Gene3D" id="1.20.1070.10">
    <property type="entry name" value="Rhodopsin 7-helix transmembrane proteins"/>
    <property type="match status" value="1"/>
</dbReference>
<dbReference type="GO" id="GO:0008528">
    <property type="term" value="F:G protein-coupled peptide receptor activity"/>
    <property type="evidence" value="ECO:0007669"/>
    <property type="project" value="TreeGrafter"/>
</dbReference>
<name>A0A4C1WSH2_EUMVA</name>
<dbReference type="PRINTS" id="PR00249">
    <property type="entry name" value="GPCRSECRETIN"/>
</dbReference>